<evidence type="ECO:0000256" key="4">
    <source>
        <dbReference type="HAMAP-Rule" id="MF_00712"/>
    </source>
</evidence>
<evidence type="ECO:0000313" key="6">
    <source>
        <dbReference type="EMBL" id="SFG73038.1"/>
    </source>
</evidence>
<dbReference type="GO" id="GO:0019464">
    <property type="term" value="P:glycine decarboxylation via glycine cleavage system"/>
    <property type="evidence" value="ECO:0007669"/>
    <property type="project" value="UniProtKB-UniRule"/>
</dbReference>
<dbReference type="EMBL" id="FOOX01000008">
    <property type="protein sequence ID" value="SFG73038.1"/>
    <property type="molecule type" value="Genomic_DNA"/>
</dbReference>
<dbReference type="NCBIfam" id="NF001696">
    <property type="entry name" value="PRK00451.1"/>
    <property type="match status" value="1"/>
</dbReference>
<dbReference type="EC" id="1.4.4.2" evidence="4"/>
<dbReference type="InterPro" id="IPR015424">
    <property type="entry name" value="PyrdxlP-dep_Trfase"/>
</dbReference>
<comment type="subunit">
    <text evidence="4">The glycine cleavage system is composed of four proteins: P, T, L and H. In this organism, the P 'protein' is a heterodimer of two subunits.</text>
</comment>
<dbReference type="Proteomes" id="UP000199337">
    <property type="component" value="Unassembled WGS sequence"/>
</dbReference>
<evidence type="ECO:0000259" key="5">
    <source>
        <dbReference type="Pfam" id="PF02347"/>
    </source>
</evidence>
<dbReference type="InterPro" id="IPR023010">
    <property type="entry name" value="GcvPA"/>
</dbReference>
<dbReference type="PANTHER" id="PTHR42806">
    <property type="entry name" value="GLYCINE CLEAVAGE SYSTEM P-PROTEIN"/>
    <property type="match status" value="1"/>
</dbReference>
<comment type="similarity">
    <text evidence="4">Belongs to the GcvP family. N-terminal subunit subfamily.</text>
</comment>
<keyword evidence="7" id="KW-1185">Reference proteome</keyword>
<reference evidence="7" key="1">
    <citation type="submission" date="2016-10" db="EMBL/GenBank/DDBJ databases">
        <authorList>
            <person name="Varghese N."/>
            <person name="Submissions S."/>
        </authorList>
    </citation>
    <scope>NUCLEOTIDE SEQUENCE [LARGE SCALE GENOMIC DNA]</scope>
    <source>
        <strain evidence="7">DSM 17038</strain>
    </source>
</reference>
<keyword evidence="2 4" id="KW-0560">Oxidoreductase</keyword>
<feature type="domain" description="Glycine cleavage system P-protein N-terminal" evidence="5">
    <location>
        <begin position="2"/>
        <end position="439"/>
    </location>
</feature>
<accession>A0A1I2U7I0</accession>
<dbReference type="OrthoDB" id="9771867at2"/>
<dbReference type="CDD" id="cd00613">
    <property type="entry name" value="GDC-P"/>
    <property type="match status" value="1"/>
</dbReference>
<dbReference type="SUPFAM" id="SSF53383">
    <property type="entry name" value="PLP-dependent transferases"/>
    <property type="match status" value="1"/>
</dbReference>
<dbReference type="GO" id="GO:0009116">
    <property type="term" value="P:nucleoside metabolic process"/>
    <property type="evidence" value="ECO:0007669"/>
    <property type="project" value="InterPro"/>
</dbReference>
<evidence type="ECO:0000256" key="3">
    <source>
        <dbReference type="ARBA" id="ARBA00049026"/>
    </source>
</evidence>
<dbReference type="InterPro" id="IPR015421">
    <property type="entry name" value="PyrdxlP-dep_Trfase_major"/>
</dbReference>
<proteinExistence type="inferred from homology"/>
<protein>
    <recommendedName>
        <fullName evidence="4">Probable glycine dehydrogenase (decarboxylating) subunit 1</fullName>
        <ecNumber evidence="4">1.4.4.2</ecNumber>
    </recommendedName>
    <alternativeName>
        <fullName evidence="4">Glycine cleavage system P-protein subunit 1</fullName>
    </alternativeName>
    <alternativeName>
        <fullName evidence="4">Glycine decarboxylase subunit 1</fullName>
    </alternativeName>
    <alternativeName>
        <fullName evidence="4">Glycine dehydrogenase (aminomethyl-transferring) subunit 1</fullName>
    </alternativeName>
</protein>
<dbReference type="Gene3D" id="3.90.1150.10">
    <property type="entry name" value="Aspartate Aminotransferase, domain 1"/>
    <property type="match status" value="1"/>
</dbReference>
<dbReference type="PANTHER" id="PTHR42806:SF1">
    <property type="entry name" value="GLYCINE DEHYDROGENASE (DECARBOXYLATING)"/>
    <property type="match status" value="1"/>
</dbReference>
<dbReference type="AlphaFoldDB" id="A0A1I2U7I0"/>
<organism evidence="6 7">
    <name type="scientific">Desulfotruncus arcticus DSM 17038</name>
    <dbReference type="NCBI Taxonomy" id="1121424"/>
    <lineage>
        <taxon>Bacteria</taxon>
        <taxon>Bacillati</taxon>
        <taxon>Bacillota</taxon>
        <taxon>Clostridia</taxon>
        <taxon>Eubacteriales</taxon>
        <taxon>Desulfallaceae</taxon>
        <taxon>Desulfotruncus</taxon>
    </lineage>
</organism>
<sequence>MNFLPHTEEDRREMLKVIGVKTVEELFADVPPQVRLNRRLNIPGPLSELELTKHLRELSNKNSSLHEYVSFLGAGAYDHFTPSAIDHLLLRSEFYTAYTPYQPEISQGTLTAIFEYQTLICELTGMDNANASMYDGASATAEAALMACESQRRKKIVVASTVHPEYREVLRTYAGGQAIEIAEVPFKNGVADLEKMDQLIDKQTAAVIIQQPNFFGALENVRQINDLIHDRGGLFITVVDPVSLAVLKAPAGYGADIVVGEGQSLGNPLSFGGPLLGFLATTGKLVRRMPGRIVGQTVDSRGQRAFVLTLQTREQHIRREKATSNICSNEALCALAATIHLTMLGKKGLTEVAKLCVQKTNYLKEQLQSAGFAAPFTAPVFKEFVIKTAKPVEETNQALLKEKIIGGLNLERFYPELKNHLLLCVTEKRTREEMLSLTAAMAAVEGRGRGND</sequence>
<dbReference type="HAMAP" id="MF_00712">
    <property type="entry name" value="GcvPA"/>
    <property type="match status" value="1"/>
</dbReference>
<evidence type="ECO:0000313" key="7">
    <source>
        <dbReference type="Proteomes" id="UP000199337"/>
    </source>
</evidence>
<dbReference type="InterPro" id="IPR020581">
    <property type="entry name" value="GDC_P"/>
</dbReference>
<dbReference type="STRING" id="341036.SAMN05660649_02545"/>
<dbReference type="RefSeq" id="WP_092471739.1">
    <property type="nucleotide sequence ID" value="NZ_FOOX01000008.1"/>
</dbReference>
<dbReference type="Pfam" id="PF02347">
    <property type="entry name" value="GDC-P"/>
    <property type="match status" value="1"/>
</dbReference>
<gene>
    <name evidence="4" type="primary">gcvPA</name>
    <name evidence="6" type="ORF">SAMN05660649_02545</name>
</gene>
<name>A0A1I2U7I0_9FIRM</name>
<comment type="function">
    <text evidence="1 4">The glycine cleavage system catalyzes the degradation of glycine. The P protein binds the alpha-amino group of glycine through its pyridoxal phosphate cofactor; CO(2) is released and the remaining methylamine moiety is then transferred to the lipoamide cofactor of the H protein.</text>
</comment>
<dbReference type="PIRSF" id="PIRSF006815">
    <property type="entry name" value="GcvPA"/>
    <property type="match status" value="1"/>
</dbReference>
<dbReference type="Gene3D" id="3.40.640.10">
    <property type="entry name" value="Type I PLP-dependent aspartate aminotransferase-like (Major domain)"/>
    <property type="match status" value="1"/>
</dbReference>
<evidence type="ECO:0000256" key="1">
    <source>
        <dbReference type="ARBA" id="ARBA00003788"/>
    </source>
</evidence>
<dbReference type="InterPro" id="IPR049315">
    <property type="entry name" value="GDC-P_N"/>
</dbReference>
<comment type="catalytic activity">
    <reaction evidence="3 4">
        <text>N(6)-[(R)-lipoyl]-L-lysyl-[glycine-cleavage complex H protein] + glycine + H(+) = N(6)-[(R)-S(8)-aminomethyldihydrolipoyl]-L-lysyl-[glycine-cleavage complex H protein] + CO2</text>
        <dbReference type="Rhea" id="RHEA:24304"/>
        <dbReference type="Rhea" id="RHEA-COMP:10494"/>
        <dbReference type="Rhea" id="RHEA-COMP:10495"/>
        <dbReference type="ChEBI" id="CHEBI:15378"/>
        <dbReference type="ChEBI" id="CHEBI:16526"/>
        <dbReference type="ChEBI" id="CHEBI:57305"/>
        <dbReference type="ChEBI" id="CHEBI:83099"/>
        <dbReference type="ChEBI" id="CHEBI:83143"/>
        <dbReference type="EC" id="1.4.4.2"/>
    </reaction>
</comment>
<dbReference type="GO" id="GO:0004375">
    <property type="term" value="F:glycine dehydrogenase (decarboxylating) activity"/>
    <property type="evidence" value="ECO:0007669"/>
    <property type="project" value="UniProtKB-EC"/>
</dbReference>
<dbReference type="InterPro" id="IPR015422">
    <property type="entry name" value="PyrdxlP-dep_Trfase_small"/>
</dbReference>
<evidence type="ECO:0000256" key="2">
    <source>
        <dbReference type="ARBA" id="ARBA00023002"/>
    </source>
</evidence>